<feature type="transmembrane region" description="Helical" evidence="8">
    <location>
        <begin position="21"/>
        <end position="43"/>
    </location>
</feature>
<dbReference type="EMBL" id="MJMI01000084">
    <property type="protein sequence ID" value="OLQ93771.1"/>
    <property type="molecule type" value="Genomic_DNA"/>
</dbReference>
<dbReference type="InterPro" id="IPR006144">
    <property type="entry name" value="Secretion_HlyD_CS"/>
</dbReference>
<organism evidence="10 11">
    <name type="scientific">Vibrio ponticus</name>
    <dbReference type="NCBI Taxonomy" id="265668"/>
    <lineage>
        <taxon>Bacteria</taxon>
        <taxon>Pseudomonadati</taxon>
        <taxon>Pseudomonadota</taxon>
        <taxon>Gammaproteobacteria</taxon>
        <taxon>Vibrionales</taxon>
        <taxon>Vibrionaceae</taxon>
        <taxon>Vibrio</taxon>
    </lineage>
</organism>
<dbReference type="InterPro" id="IPR050739">
    <property type="entry name" value="MFP"/>
</dbReference>
<keyword evidence="5 8" id="KW-1133">Transmembrane helix</keyword>
<dbReference type="PRINTS" id="PR01490">
    <property type="entry name" value="RTXTOXIND"/>
</dbReference>
<keyword evidence="7" id="KW-0175">Coiled coil</keyword>
<sequence>FREEIYQYKKQRNMGKVIIKQSFSTHIIAISLLTLLIAAFYLLSTSTYARKETVSGYLVPEKGTVRIHSNRTGVVDQILVSEGELVKSGDMLVKVRNSESLTNGIELSDELISQITSQIESIEHQVNAKNQLYISEIVGLEIQINKLEDSKKVIENTILTDQNKLILSRSNFQKSKKLHENGHISKSTLDEINQLYLDTQVALNVSQGEKLQVDMEINNLKSNLVRLPHTHEVEMALLERQVSELESQLLQLNNQFEFVAKAPEAGYITGIRVNNGSPVTQARPILSIIPIDSPLHLELLLPSRSIGFIEAGNTINVRFDAFPYQKFGLLKGTVSHIDKSILLPNDTNSPLNINQAMYRIQAKIDSQSITAYGKQFPLKAGMLAQADIVLEKRTLLEWFLEPIFSIKGKL</sequence>
<dbReference type="Gene3D" id="2.40.50.100">
    <property type="match status" value="1"/>
</dbReference>
<evidence type="ECO:0000256" key="2">
    <source>
        <dbReference type="ARBA" id="ARBA00009477"/>
    </source>
</evidence>
<evidence type="ECO:0000259" key="9">
    <source>
        <dbReference type="Pfam" id="PF26002"/>
    </source>
</evidence>
<keyword evidence="6 8" id="KW-0472">Membrane</keyword>
<evidence type="ECO:0000313" key="10">
    <source>
        <dbReference type="EMBL" id="OLQ93771.1"/>
    </source>
</evidence>
<comment type="subcellular location">
    <subcellularLocation>
        <location evidence="1">Membrane</location>
        <topology evidence="1">Single-pass membrane protein</topology>
    </subcellularLocation>
</comment>
<dbReference type="RefSeq" id="WP_075649171.1">
    <property type="nucleotide sequence ID" value="NZ_MJMI01000084.1"/>
</dbReference>
<accession>A0ABX3FHW8</accession>
<reference evidence="10 11" key="1">
    <citation type="submission" date="2016-09" db="EMBL/GenBank/DDBJ databases">
        <title>Genomic Taxonomy of the Vibrionaceae.</title>
        <authorList>
            <person name="Gonzalez-Castillo A."/>
            <person name="Gomez-Gil B."/>
            <person name="Enciso-Ibarra K."/>
        </authorList>
    </citation>
    <scope>NUCLEOTIDE SEQUENCE [LARGE SCALE GENOMIC DNA]</scope>
    <source>
        <strain evidence="10 11">CAIM 1731</strain>
    </source>
</reference>
<proteinExistence type="inferred from homology"/>
<evidence type="ECO:0000256" key="1">
    <source>
        <dbReference type="ARBA" id="ARBA00004167"/>
    </source>
</evidence>
<comment type="caution">
    <text evidence="10">The sequence shown here is derived from an EMBL/GenBank/DDBJ whole genome shotgun (WGS) entry which is preliminary data.</text>
</comment>
<name>A0ABX3FHW8_9VIBR</name>
<dbReference type="Pfam" id="PF26002">
    <property type="entry name" value="Beta-barrel_AprE"/>
    <property type="match status" value="1"/>
</dbReference>
<comment type="similarity">
    <text evidence="2">Belongs to the membrane fusion protein (MFP) (TC 8.A.1) family.</text>
</comment>
<evidence type="ECO:0000256" key="7">
    <source>
        <dbReference type="SAM" id="Coils"/>
    </source>
</evidence>
<dbReference type="PROSITE" id="PS00543">
    <property type="entry name" value="HLYD_FAMILY"/>
    <property type="match status" value="1"/>
</dbReference>
<feature type="coiled-coil region" evidence="7">
    <location>
        <begin position="235"/>
        <end position="262"/>
    </location>
</feature>
<keyword evidence="11" id="KW-1185">Reference proteome</keyword>
<feature type="non-terminal residue" evidence="10">
    <location>
        <position position="1"/>
    </location>
</feature>
<dbReference type="Proteomes" id="UP000186206">
    <property type="component" value="Unassembled WGS sequence"/>
</dbReference>
<dbReference type="PANTHER" id="PTHR30386">
    <property type="entry name" value="MEMBRANE FUSION SUBUNIT OF EMRAB-TOLC MULTIDRUG EFFLUX PUMP"/>
    <property type="match status" value="1"/>
</dbReference>
<evidence type="ECO:0000256" key="4">
    <source>
        <dbReference type="ARBA" id="ARBA00022692"/>
    </source>
</evidence>
<dbReference type="InterPro" id="IPR058982">
    <property type="entry name" value="Beta-barrel_AprE"/>
</dbReference>
<evidence type="ECO:0000313" key="11">
    <source>
        <dbReference type="Proteomes" id="UP000186206"/>
    </source>
</evidence>
<evidence type="ECO:0000256" key="5">
    <source>
        <dbReference type="ARBA" id="ARBA00022989"/>
    </source>
</evidence>
<evidence type="ECO:0000256" key="6">
    <source>
        <dbReference type="ARBA" id="ARBA00023136"/>
    </source>
</evidence>
<keyword evidence="4 8" id="KW-0812">Transmembrane</keyword>
<evidence type="ECO:0000256" key="8">
    <source>
        <dbReference type="SAM" id="Phobius"/>
    </source>
</evidence>
<feature type="domain" description="AprE-like beta-barrel" evidence="9">
    <location>
        <begin position="297"/>
        <end position="389"/>
    </location>
</feature>
<dbReference type="Gene3D" id="2.40.30.170">
    <property type="match status" value="1"/>
</dbReference>
<keyword evidence="3" id="KW-0813">Transport</keyword>
<protein>
    <recommendedName>
        <fullName evidence="9">AprE-like beta-barrel domain-containing protein</fullName>
    </recommendedName>
</protein>
<evidence type="ECO:0000256" key="3">
    <source>
        <dbReference type="ARBA" id="ARBA00022448"/>
    </source>
</evidence>
<gene>
    <name evidence="10" type="ORF">BIY21_11160</name>
</gene>
<dbReference type="PANTHER" id="PTHR30386:SF28">
    <property type="entry name" value="EXPORTED PROTEIN"/>
    <property type="match status" value="1"/>
</dbReference>